<keyword evidence="1" id="KW-0479">Metal-binding</keyword>
<dbReference type="GeneID" id="115621291"/>
<dbReference type="InterPro" id="IPR036236">
    <property type="entry name" value="Znf_C2H2_sf"/>
</dbReference>
<dbReference type="SUPFAM" id="SSF57667">
    <property type="entry name" value="beta-beta-alpha zinc fingers"/>
    <property type="match status" value="1"/>
</dbReference>
<name>A0A6J2T6K1_DROLE</name>
<evidence type="ECO:0000313" key="6">
    <source>
        <dbReference type="Proteomes" id="UP000504634"/>
    </source>
</evidence>
<evidence type="ECO:0000256" key="2">
    <source>
        <dbReference type="ARBA" id="ARBA00022771"/>
    </source>
</evidence>
<evidence type="ECO:0000313" key="7">
    <source>
        <dbReference type="RefSeq" id="XP_030370753.1"/>
    </source>
</evidence>
<keyword evidence="3" id="KW-0862">Zinc</keyword>
<gene>
    <name evidence="7" type="primary">LOC115621291</name>
</gene>
<evidence type="ECO:0000259" key="5">
    <source>
        <dbReference type="PROSITE" id="PS50808"/>
    </source>
</evidence>
<sequence length="336" mass="39126">MNEKNTSSFNRFDSNASMKRKTSEIWSLFRPVDDTFAVCSICKAKLSYRTTTTNLSKHLQRMHPTCDLPNNHSRYSFIPNKSYNQRGKHRNPAQEKRIAEFVKAHPLTLLKPTRENRKEFELLWDQLSAELNNLGPPEKDVSSWKRALKDWKIILTRKLQKSPFKSEGRPLNAAEQTLVRLWRLNEDISHIVKEASSEDDYIETSNDGHNSFDIDIDDMVIEDYYEDVQLDSPCEQEDSKITICIDPLSEKARKLNNKVALDLPADDVIEKINQKISAVNDATNKTQLALKEFCGLYKEKLLEDKRHHLAMEKILTEKNELKQKLLEIEQQKLLLR</sequence>
<dbReference type="GO" id="GO:0003677">
    <property type="term" value="F:DNA binding"/>
    <property type="evidence" value="ECO:0007669"/>
    <property type="project" value="InterPro"/>
</dbReference>
<dbReference type="Proteomes" id="UP000504634">
    <property type="component" value="Unplaced"/>
</dbReference>
<proteinExistence type="predicted"/>
<dbReference type="GO" id="GO:0008270">
    <property type="term" value="F:zinc ion binding"/>
    <property type="evidence" value="ECO:0007669"/>
    <property type="project" value="UniProtKB-KW"/>
</dbReference>
<dbReference type="Pfam" id="PF02892">
    <property type="entry name" value="zf-BED"/>
    <property type="match status" value="1"/>
</dbReference>
<reference evidence="7" key="1">
    <citation type="submission" date="2025-08" db="UniProtKB">
        <authorList>
            <consortium name="RefSeq"/>
        </authorList>
    </citation>
    <scope>IDENTIFICATION</scope>
    <source>
        <strain evidence="7">11010-0011.00</strain>
        <tissue evidence="7">Whole body</tissue>
    </source>
</reference>
<keyword evidence="6" id="KW-1185">Reference proteome</keyword>
<accession>A0A6J2T6K1</accession>
<evidence type="ECO:0000256" key="4">
    <source>
        <dbReference type="PROSITE-ProRule" id="PRU00027"/>
    </source>
</evidence>
<evidence type="ECO:0000256" key="3">
    <source>
        <dbReference type="ARBA" id="ARBA00022833"/>
    </source>
</evidence>
<evidence type="ECO:0000256" key="1">
    <source>
        <dbReference type="ARBA" id="ARBA00022723"/>
    </source>
</evidence>
<dbReference type="RefSeq" id="XP_030370753.1">
    <property type="nucleotide sequence ID" value="XM_030514893.1"/>
</dbReference>
<organism evidence="6 7">
    <name type="scientific">Drosophila lebanonensis</name>
    <name type="common">Fruit fly</name>
    <name type="synonym">Scaptodrosophila lebanonensis</name>
    <dbReference type="NCBI Taxonomy" id="7225"/>
    <lineage>
        <taxon>Eukaryota</taxon>
        <taxon>Metazoa</taxon>
        <taxon>Ecdysozoa</taxon>
        <taxon>Arthropoda</taxon>
        <taxon>Hexapoda</taxon>
        <taxon>Insecta</taxon>
        <taxon>Pterygota</taxon>
        <taxon>Neoptera</taxon>
        <taxon>Endopterygota</taxon>
        <taxon>Diptera</taxon>
        <taxon>Brachycera</taxon>
        <taxon>Muscomorpha</taxon>
        <taxon>Ephydroidea</taxon>
        <taxon>Drosophilidae</taxon>
        <taxon>Scaptodrosophila</taxon>
    </lineage>
</organism>
<dbReference type="PROSITE" id="PS50808">
    <property type="entry name" value="ZF_BED"/>
    <property type="match status" value="1"/>
</dbReference>
<dbReference type="InterPro" id="IPR003656">
    <property type="entry name" value="Znf_BED"/>
</dbReference>
<keyword evidence="2 4" id="KW-0863">Zinc-finger</keyword>
<dbReference type="AlphaFoldDB" id="A0A6J2T6K1"/>
<protein>
    <submittedName>
        <fullName evidence="7">Uncharacterized protein LOC115621291</fullName>
    </submittedName>
</protein>
<dbReference type="SMART" id="SM00614">
    <property type="entry name" value="ZnF_BED"/>
    <property type="match status" value="1"/>
</dbReference>
<dbReference type="OrthoDB" id="8065520at2759"/>
<feature type="domain" description="BED-type" evidence="5">
    <location>
        <begin position="20"/>
        <end position="64"/>
    </location>
</feature>